<dbReference type="Proteomes" id="UP000596661">
    <property type="component" value="Chromosome 3"/>
</dbReference>
<dbReference type="PANTHER" id="PTHR31635">
    <property type="entry name" value="REVERSE TRANSCRIPTASE DOMAIN-CONTAINING PROTEIN-RELATED"/>
    <property type="match status" value="1"/>
</dbReference>
<evidence type="ECO:0000256" key="1">
    <source>
        <dbReference type="SAM" id="SignalP"/>
    </source>
</evidence>
<keyword evidence="3" id="KW-1185">Reference proteome</keyword>
<dbReference type="EMBL" id="UZAU01000333">
    <property type="status" value="NOT_ANNOTATED_CDS"/>
    <property type="molecule type" value="Genomic_DNA"/>
</dbReference>
<organism evidence="2 3">
    <name type="scientific">Cannabis sativa</name>
    <name type="common">Hemp</name>
    <name type="synonym">Marijuana</name>
    <dbReference type="NCBI Taxonomy" id="3483"/>
    <lineage>
        <taxon>Eukaryota</taxon>
        <taxon>Viridiplantae</taxon>
        <taxon>Streptophyta</taxon>
        <taxon>Embryophyta</taxon>
        <taxon>Tracheophyta</taxon>
        <taxon>Spermatophyta</taxon>
        <taxon>Magnoliopsida</taxon>
        <taxon>eudicotyledons</taxon>
        <taxon>Gunneridae</taxon>
        <taxon>Pentapetalae</taxon>
        <taxon>rosids</taxon>
        <taxon>fabids</taxon>
        <taxon>Rosales</taxon>
        <taxon>Cannabaceae</taxon>
        <taxon>Cannabis</taxon>
    </lineage>
</organism>
<name>A0A803P6P3_CANSA</name>
<feature type="chain" id="PRO_5030571054" evidence="1">
    <location>
        <begin position="17"/>
        <end position="178"/>
    </location>
</feature>
<dbReference type="Gramene" id="evm.model.03.1799">
    <property type="protein sequence ID" value="cds.evm.model.03.1799"/>
    <property type="gene ID" value="evm.TU.03.1799"/>
</dbReference>
<proteinExistence type="predicted"/>
<evidence type="ECO:0000313" key="2">
    <source>
        <dbReference type="EnsemblPlants" id="cds.evm.model.03.1799"/>
    </source>
</evidence>
<evidence type="ECO:0000313" key="3">
    <source>
        <dbReference type="Proteomes" id="UP000596661"/>
    </source>
</evidence>
<sequence>MKLLVSFIFFHAKVNARQSNNWIKSILNNVGQRVFPKQDIAAVVHNYFEDIFQASNVDELALASTLDCIPAMVTDEPNQALTKSFTVTDVDAALKSMGSNKSPSIDGMSAMFYQQNWSTVRDIFSKVVLSILNDGADPTILNRTIITLIPKIKKPQQMKDFRPISLCNIISKLVSPKC</sequence>
<dbReference type="PANTHER" id="PTHR31635:SF196">
    <property type="entry name" value="REVERSE TRANSCRIPTASE DOMAIN-CONTAINING PROTEIN-RELATED"/>
    <property type="match status" value="1"/>
</dbReference>
<protein>
    <submittedName>
        <fullName evidence="2">Uncharacterized protein</fullName>
    </submittedName>
</protein>
<dbReference type="AlphaFoldDB" id="A0A803P6P3"/>
<feature type="signal peptide" evidence="1">
    <location>
        <begin position="1"/>
        <end position="16"/>
    </location>
</feature>
<keyword evidence="1" id="KW-0732">Signal</keyword>
<dbReference type="EnsemblPlants" id="evm.model.03.1799">
    <property type="protein sequence ID" value="cds.evm.model.03.1799"/>
    <property type="gene ID" value="evm.TU.03.1799"/>
</dbReference>
<reference evidence="2" key="1">
    <citation type="submission" date="2018-11" db="EMBL/GenBank/DDBJ databases">
        <authorList>
            <person name="Grassa J C."/>
        </authorList>
    </citation>
    <scope>NUCLEOTIDE SEQUENCE [LARGE SCALE GENOMIC DNA]</scope>
</reference>
<accession>A0A803P6P3</accession>
<dbReference type="OMA" id="TWHACIT"/>
<reference evidence="2" key="2">
    <citation type="submission" date="2021-03" db="UniProtKB">
        <authorList>
            <consortium name="EnsemblPlants"/>
        </authorList>
    </citation>
    <scope>IDENTIFICATION</scope>
</reference>